<accession>I8RK21</accession>
<dbReference type="Proteomes" id="UP000004324">
    <property type="component" value="Unassembled WGS sequence"/>
</dbReference>
<feature type="transmembrane region" description="Helical" evidence="1">
    <location>
        <begin position="21"/>
        <end position="38"/>
    </location>
</feature>
<sequence precursor="true">MNQKVYLGLKKSTETRRHKDKTKKILITLSFVFFILFASSRFKSFFKTISLASFVLTFRILRKLNVLNIPHPEFLFSDRQNR</sequence>
<comment type="caution">
    <text evidence="2">The sequence shown here is derived from an EMBL/GenBank/DDBJ whole genome shotgun (WGS) entry which is preliminary data.</text>
</comment>
<keyword evidence="3" id="KW-1185">Reference proteome</keyword>
<dbReference type="AlphaFoldDB" id="I8RK21"/>
<keyword evidence="1" id="KW-1133">Transmembrane helix</keyword>
<evidence type="ECO:0000313" key="3">
    <source>
        <dbReference type="Proteomes" id="UP000004324"/>
    </source>
</evidence>
<keyword evidence="1" id="KW-0812">Transmembrane</keyword>
<dbReference type="EMBL" id="AKVJ01000024">
    <property type="protein sequence ID" value="EIW18640.1"/>
    <property type="molecule type" value="Genomic_DNA"/>
</dbReference>
<protein>
    <submittedName>
        <fullName evidence="2">Uncharacterized protein</fullName>
    </submittedName>
</protein>
<proteinExistence type="predicted"/>
<evidence type="ECO:0000256" key="1">
    <source>
        <dbReference type="SAM" id="Phobius"/>
    </source>
</evidence>
<reference evidence="2 3" key="1">
    <citation type="journal article" date="2012" name="J. Bacteriol.">
        <title>Draft Genome Sequences for Two Metal-Reducing Pelosinus fermentans Strains Isolated from a Cr(VI)-Contaminated Site and for Type Strain R7.</title>
        <authorList>
            <person name="Brown S.D."/>
            <person name="Podar M."/>
            <person name="Klingeman D.M."/>
            <person name="Johnson C.M."/>
            <person name="Yang Z.K."/>
            <person name="Utturkar S.M."/>
            <person name="Land M.L."/>
            <person name="Mosher J.J."/>
            <person name="Hurt R.A.Jr."/>
            <person name="Phelps T.J."/>
            <person name="Palumbo A.V."/>
            <person name="Arkin A.P."/>
            <person name="Hazen T.C."/>
            <person name="Elias D.A."/>
        </authorList>
    </citation>
    <scope>NUCLEOTIDE SEQUENCE [LARGE SCALE GENOMIC DNA]</scope>
    <source>
        <strain evidence="2 3">B4</strain>
    </source>
</reference>
<gene>
    <name evidence="2" type="ORF">FB4_3143</name>
</gene>
<organism evidence="2 3">
    <name type="scientific">Pelosinus fermentans B4</name>
    <dbReference type="NCBI Taxonomy" id="1149862"/>
    <lineage>
        <taxon>Bacteria</taxon>
        <taxon>Bacillati</taxon>
        <taxon>Bacillota</taxon>
        <taxon>Negativicutes</taxon>
        <taxon>Selenomonadales</taxon>
        <taxon>Sporomusaceae</taxon>
        <taxon>Pelosinus</taxon>
    </lineage>
</organism>
<evidence type="ECO:0000313" key="2">
    <source>
        <dbReference type="EMBL" id="EIW18640.1"/>
    </source>
</evidence>
<keyword evidence="1" id="KW-0472">Membrane</keyword>
<name>I8RK21_9FIRM</name>